<feature type="compositionally biased region" description="Polar residues" evidence="1">
    <location>
        <begin position="74"/>
        <end position="110"/>
    </location>
</feature>
<dbReference type="KEGG" id="dpx:DAPPUDRAFT_321662"/>
<feature type="region of interest" description="Disordered" evidence="1">
    <location>
        <begin position="1"/>
        <end position="53"/>
    </location>
</feature>
<dbReference type="AlphaFoldDB" id="E9GTI3"/>
<dbReference type="EMBL" id="GL732564">
    <property type="protein sequence ID" value="EFX77210.1"/>
    <property type="molecule type" value="Genomic_DNA"/>
</dbReference>
<organism evidence="2 3">
    <name type="scientific">Daphnia pulex</name>
    <name type="common">Water flea</name>
    <dbReference type="NCBI Taxonomy" id="6669"/>
    <lineage>
        <taxon>Eukaryota</taxon>
        <taxon>Metazoa</taxon>
        <taxon>Ecdysozoa</taxon>
        <taxon>Arthropoda</taxon>
        <taxon>Crustacea</taxon>
        <taxon>Branchiopoda</taxon>
        <taxon>Diplostraca</taxon>
        <taxon>Cladocera</taxon>
        <taxon>Anomopoda</taxon>
        <taxon>Daphniidae</taxon>
        <taxon>Daphnia</taxon>
    </lineage>
</organism>
<gene>
    <name evidence="2" type="ORF">DAPPUDRAFT_321662</name>
</gene>
<evidence type="ECO:0000256" key="1">
    <source>
        <dbReference type="SAM" id="MobiDB-lite"/>
    </source>
</evidence>
<evidence type="ECO:0000313" key="2">
    <source>
        <dbReference type="EMBL" id="EFX77210.1"/>
    </source>
</evidence>
<sequence>MAINKPKPPARPSADQKTNSPLTQFLSSDSNKPSSSRTQSTTSSTNSRSKAPLTFELLGDVAATIDNRKGRDFQGTTPLRSQGQNAQIGGTSRNTLAGENPKPNSFNARSQAPRVEDLPDDFIPATTFNPTAGRFPHR</sequence>
<feature type="compositionally biased region" description="Pro residues" evidence="1">
    <location>
        <begin position="1"/>
        <end position="11"/>
    </location>
</feature>
<feature type="compositionally biased region" description="Polar residues" evidence="1">
    <location>
        <begin position="15"/>
        <end position="33"/>
    </location>
</feature>
<dbReference type="Proteomes" id="UP000000305">
    <property type="component" value="Unassembled WGS sequence"/>
</dbReference>
<keyword evidence="3" id="KW-1185">Reference proteome</keyword>
<reference evidence="2 3" key="1">
    <citation type="journal article" date="2011" name="Science">
        <title>The ecoresponsive genome of Daphnia pulex.</title>
        <authorList>
            <person name="Colbourne J.K."/>
            <person name="Pfrender M.E."/>
            <person name="Gilbert D."/>
            <person name="Thomas W.K."/>
            <person name="Tucker A."/>
            <person name="Oakley T.H."/>
            <person name="Tokishita S."/>
            <person name="Aerts A."/>
            <person name="Arnold G.J."/>
            <person name="Basu M.K."/>
            <person name="Bauer D.J."/>
            <person name="Caceres C.E."/>
            <person name="Carmel L."/>
            <person name="Casola C."/>
            <person name="Choi J.H."/>
            <person name="Detter J.C."/>
            <person name="Dong Q."/>
            <person name="Dusheyko S."/>
            <person name="Eads B.D."/>
            <person name="Frohlich T."/>
            <person name="Geiler-Samerotte K.A."/>
            <person name="Gerlach D."/>
            <person name="Hatcher P."/>
            <person name="Jogdeo S."/>
            <person name="Krijgsveld J."/>
            <person name="Kriventseva E.V."/>
            <person name="Kultz D."/>
            <person name="Laforsch C."/>
            <person name="Lindquist E."/>
            <person name="Lopez J."/>
            <person name="Manak J.R."/>
            <person name="Muller J."/>
            <person name="Pangilinan J."/>
            <person name="Patwardhan R.P."/>
            <person name="Pitluck S."/>
            <person name="Pritham E.J."/>
            <person name="Rechtsteiner A."/>
            <person name="Rho M."/>
            <person name="Rogozin I.B."/>
            <person name="Sakarya O."/>
            <person name="Salamov A."/>
            <person name="Schaack S."/>
            <person name="Shapiro H."/>
            <person name="Shiga Y."/>
            <person name="Skalitzky C."/>
            <person name="Smith Z."/>
            <person name="Souvorov A."/>
            <person name="Sung W."/>
            <person name="Tang Z."/>
            <person name="Tsuchiya D."/>
            <person name="Tu H."/>
            <person name="Vos H."/>
            <person name="Wang M."/>
            <person name="Wolf Y.I."/>
            <person name="Yamagata H."/>
            <person name="Yamada T."/>
            <person name="Ye Y."/>
            <person name="Shaw J.R."/>
            <person name="Andrews J."/>
            <person name="Crease T.J."/>
            <person name="Tang H."/>
            <person name="Lucas S.M."/>
            <person name="Robertson H.M."/>
            <person name="Bork P."/>
            <person name="Koonin E.V."/>
            <person name="Zdobnov E.M."/>
            <person name="Grigoriev I.V."/>
            <person name="Lynch M."/>
            <person name="Boore J.L."/>
        </authorList>
    </citation>
    <scope>NUCLEOTIDE SEQUENCE [LARGE SCALE GENOMIC DNA]</scope>
</reference>
<feature type="compositionally biased region" description="Low complexity" evidence="1">
    <location>
        <begin position="34"/>
        <end position="49"/>
    </location>
</feature>
<dbReference type="InParanoid" id="E9GTI3"/>
<evidence type="ECO:0000313" key="3">
    <source>
        <dbReference type="Proteomes" id="UP000000305"/>
    </source>
</evidence>
<dbReference type="HOGENOM" id="CLU_1857291_0_0_1"/>
<feature type="region of interest" description="Disordered" evidence="1">
    <location>
        <begin position="68"/>
        <end position="138"/>
    </location>
</feature>
<name>E9GTI3_DAPPU</name>
<proteinExistence type="predicted"/>
<accession>E9GTI3</accession>
<protein>
    <submittedName>
        <fullName evidence="2">Uncharacterized protein</fullName>
    </submittedName>
</protein>